<dbReference type="Gene3D" id="1.25.40.290">
    <property type="entry name" value="ARM repeat domains"/>
    <property type="match status" value="1"/>
</dbReference>
<accession>A0ABU6G5R8</accession>
<evidence type="ECO:0000313" key="2">
    <source>
        <dbReference type="Proteomes" id="UP001338137"/>
    </source>
</evidence>
<dbReference type="Pfam" id="PF08713">
    <property type="entry name" value="DNA_alkylation"/>
    <property type="match status" value="1"/>
</dbReference>
<dbReference type="InterPro" id="IPR016024">
    <property type="entry name" value="ARM-type_fold"/>
</dbReference>
<name>A0ABU6G5R8_9BACL</name>
<dbReference type="SUPFAM" id="SSF48371">
    <property type="entry name" value="ARM repeat"/>
    <property type="match status" value="1"/>
</dbReference>
<protein>
    <submittedName>
        <fullName evidence="1">DNA alkylation repair protein</fullName>
    </submittedName>
</protein>
<dbReference type="RefSeq" id="WP_326073551.1">
    <property type="nucleotide sequence ID" value="NZ_JARLKY010000051.1"/>
</dbReference>
<dbReference type="InterPro" id="IPR014825">
    <property type="entry name" value="DNA_alkylation"/>
</dbReference>
<proteinExistence type="predicted"/>
<dbReference type="Proteomes" id="UP001338137">
    <property type="component" value="Unassembled WGS sequence"/>
</dbReference>
<organism evidence="1 2">
    <name type="scientific">Paenibacillus alba</name>
    <dbReference type="NCBI Taxonomy" id="1197127"/>
    <lineage>
        <taxon>Bacteria</taxon>
        <taxon>Bacillati</taxon>
        <taxon>Bacillota</taxon>
        <taxon>Bacilli</taxon>
        <taxon>Bacillales</taxon>
        <taxon>Paenibacillaceae</taxon>
        <taxon>Paenibacillus</taxon>
    </lineage>
</organism>
<sequence length="376" mass="42931">MAEPLKGIYHKAFLLNFGETVRAVYDTFDVHSFVQTVMDEKWEDLELKGRTRQISNVLGMYLPGSYEAAIEVLLNIYEECKGFPYLFFPDFVEVYGQEDKHWATSMNALEKFTQSSSAEFAVRSFLIREPERMMDQMRAWSKNPNEHVRRLASEGCRPRLPWGQALPLFKQNPDPILPVLEQLKEDPSLYVRKSVANNLNDIAKDHPSLVLELARRWKGQNADTDWIVRHGCRTLIRQGSPEILALFGYADSTEASSLTVQSSITTDKARVSKGESCEISYELEIREGEAARIRIEYGIYFVKSKGKTSRKLFLLSDKTVPGGSQLKGKRTHQWSDLTTRRHYPGMHKLTLVINGQEVAHTEIYLDEGSDKADSSV</sequence>
<comment type="caution">
    <text evidence="1">The sequence shown here is derived from an EMBL/GenBank/DDBJ whole genome shotgun (WGS) entry which is preliminary data.</text>
</comment>
<dbReference type="PROSITE" id="PS50077">
    <property type="entry name" value="HEAT_REPEAT"/>
    <property type="match status" value="1"/>
</dbReference>
<evidence type="ECO:0000313" key="1">
    <source>
        <dbReference type="EMBL" id="MEC0229518.1"/>
    </source>
</evidence>
<keyword evidence="2" id="KW-1185">Reference proteome</keyword>
<dbReference type="EMBL" id="JARLKY010000051">
    <property type="protein sequence ID" value="MEC0229518.1"/>
    <property type="molecule type" value="Genomic_DNA"/>
</dbReference>
<dbReference type="InterPro" id="IPR021133">
    <property type="entry name" value="HEAT_type_2"/>
</dbReference>
<reference evidence="1 2" key="1">
    <citation type="submission" date="2023-03" db="EMBL/GenBank/DDBJ databases">
        <title>Bacillus Genome Sequencing.</title>
        <authorList>
            <person name="Dunlap C."/>
        </authorList>
    </citation>
    <scope>NUCLEOTIDE SEQUENCE [LARGE SCALE GENOMIC DNA]</scope>
    <source>
        <strain evidence="1 2">BD-533</strain>
    </source>
</reference>
<gene>
    <name evidence="1" type="ORF">P4I72_20530</name>
</gene>